<dbReference type="InterPro" id="IPR028082">
    <property type="entry name" value="Peripla_BP_I"/>
</dbReference>
<gene>
    <name evidence="6" type="ORF">G6N74_18005</name>
</gene>
<dbReference type="AlphaFoldDB" id="A0A7C9VF31"/>
<dbReference type="SUPFAM" id="SSF53822">
    <property type="entry name" value="Periplasmic binding protein-like I"/>
    <property type="match status" value="1"/>
</dbReference>
<protein>
    <submittedName>
        <fullName evidence="6">ABC transporter substrate-binding protein</fullName>
    </submittedName>
</protein>
<evidence type="ECO:0000256" key="4">
    <source>
        <dbReference type="SAM" id="SignalP"/>
    </source>
</evidence>
<keyword evidence="2 4" id="KW-0732">Signal</keyword>
<feature type="chain" id="PRO_5028944772" evidence="4">
    <location>
        <begin position="24"/>
        <end position="373"/>
    </location>
</feature>
<sequence length="373" mass="39169">MKLPMLAAMTVVAGTLASQTATAAEFLITSITELTGSLASQGVPLSRGMKLAADEINASGYLGEDKIKLVQLDNGSDRGQAALLVNQANASGSIAIIGTATGYVSHSIAPLANELKVPLMGMVYSVDLLKPGPYSVKITSSDDSHTISLARYVTDVAKPKRCLIIYANDNPGFIAQYKTFREYAEKQGIEFIGEEAVSLQDTDFSALATKITALAPDCLHISMTAPGGANLITQALQAGMDPATQIFAGAGFANQQLMKVGGAAVENVVVSADFVPGGVNEEGKKFSTDYEAAFESPAENWSAVGYAQMKLIAYGLKQAGSSATREMLLDAIRNVKDVPTILGAKGVMSITDRLPEYDAAIIKVKDGNFVNAQ</sequence>
<keyword evidence="7" id="KW-1185">Reference proteome</keyword>
<evidence type="ECO:0000259" key="5">
    <source>
        <dbReference type="Pfam" id="PF13458"/>
    </source>
</evidence>
<keyword evidence="3" id="KW-0029">Amino-acid transport</keyword>
<dbReference type="GO" id="GO:0006865">
    <property type="term" value="P:amino acid transport"/>
    <property type="evidence" value="ECO:0007669"/>
    <property type="project" value="UniProtKB-KW"/>
</dbReference>
<feature type="signal peptide" evidence="4">
    <location>
        <begin position="1"/>
        <end position="23"/>
    </location>
</feature>
<reference evidence="6 7" key="1">
    <citation type="submission" date="2020-02" db="EMBL/GenBank/DDBJ databases">
        <title>Genome sequence of the type strain CGMCC 1.15528 of Mesorhizobium zhangyense.</title>
        <authorList>
            <person name="Gao J."/>
            <person name="Sun J."/>
        </authorList>
    </citation>
    <scope>NUCLEOTIDE SEQUENCE [LARGE SCALE GENOMIC DNA]</scope>
    <source>
        <strain evidence="6 7">CGMCC 1.15528</strain>
    </source>
</reference>
<dbReference type="PANTHER" id="PTHR30483">
    <property type="entry name" value="LEUCINE-SPECIFIC-BINDING PROTEIN"/>
    <property type="match status" value="1"/>
</dbReference>
<dbReference type="PANTHER" id="PTHR30483:SF6">
    <property type="entry name" value="PERIPLASMIC BINDING PROTEIN OF ABC TRANSPORTER FOR NATURAL AMINO ACIDS"/>
    <property type="match status" value="1"/>
</dbReference>
<accession>A0A7C9VF31</accession>
<dbReference type="InterPro" id="IPR028081">
    <property type="entry name" value="Leu-bd"/>
</dbReference>
<evidence type="ECO:0000256" key="1">
    <source>
        <dbReference type="ARBA" id="ARBA00010062"/>
    </source>
</evidence>
<feature type="domain" description="Leucine-binding protein" evidence="5">
    <location>
        <begin position="31"/>
        <end position="367"/>
    </location>
</feature>
<dbReference type="InterPro" id="IPR051010">
    <property type="entry name" value="BCAA_transport"/>
</dbReference>
<dbReference type="EMBL" id="JAAKZG010000007">
    <property type="protein sequence ID" value="NGN42968.1"/>
    <property type="molecule type" value="Genomic_DNA"/>
</dbReference>
<evidence type="ECO:0000256" key="3">
    <source>
        <dbReference type="ARBA" id="ARBA00022970"/>
    </source>
</evidence>
<comment type="caution">
    <text evidence="6">The sequence shown here is derived from an EMBL/GenBank/DDBJ whole genome shotgun (WGS) entry which is preliminary data.</text>
</comment>
<evidence type="ECO:0000313" key="6">
    <source>
        <dbReference type="EMBL" id="NGN42968.1"/>
    </source>
</evidence>
<dbReference type="Gene3D" id="3.40.50.2300">
    <property type="match status" value="2"/>
</dbReference>
<dbReference type="Pfam" id="PF13458">
    <property type="entry name" value="Peripla_BP_6"/>
    <property type="match status" value="1"/>
</dbReference>
<organism evidence="6 7">
    <name type="scientific">Mesorhizobium zhangyense</name>
    <dbReference type="NCBI Taxonomy" id="1776730"/>
    <lineage>
        <taxon>Bacteria</taxon>
        <taxon>Pseudomonadati</taxon>
        <taxon>Pseudomonadota</taxon>
        <taxon>Alphaproteobacteria</taxon>
        <taxon>Hyphomicrobiales</taxon>
        <taxon>Phyllobacteriaceae</taxon>
        <taxon>Mesorhizobium</taxon>
    </lineage>
</organism>
<evidence type="ECO:0000256" key="2">
    <source>
        <dbReference type="ARBA" id="ARBA00022729"/>
    </source>
</evidence>
<proteinExistence type="inferred from homology"/>
<dbReference type="RefSeq" id="WP_165119331.1">
    <property type="nucleotide sequence ID" value="NZ_JAAKZG010000007.1"/>
</dbReference>
<comment type="similarity">
    <text evidence="1">Belongs to the leucine-binding protein family.</text>
</comment>
<evidence type="ECO:0000313" key="7">
    <source>
        <dbReference type="Proteomes" id="UP000481252"/>
    </source>
</evidence>
<name>A0A7C9VF31_9HYPH</name>
<dbReference type="Proteomes" id="UP000481252">
    <property type="component" value="Unassembled WGS sequence"/>
</dbReference>
<keyword evidence="3" id="KW-0813">Transport</keyword>